<reference evidence="3" key="1">
    <citation type="submission" date="2023-10" db="EMBL/GenBank/DDBJ databases">
        <title>Genome assemblies of two species of porcelain crab, Petrolisthes cinctipes and Petrolisthes manimaculis (Anomura: Porcellanidae).</title>
        <authorList>
            <person name="Angst P."/>
        </authorList>
    </citation>
    <scope>NUCLEOTIDE SEQUENCE</scope>
    <source>
        <strain evidence="3">PB745_01</strain>
        <tissue evidence="3">Gill</tissue>
    </source>
</reference>
<gene>
    <name evidence="3" type="ORF">Pcinc_002873</name>
</gene>
<organism evidence="3 4">
    <name type="scientific">Petrolisthes cinctipes</name>
    <name type="common">Flat porcelain crab</name>
    <dbReference type="NCBI Taxonomy" id="88211"/>
    <lineage>
        <taxon>Eukaryota</taxon>
        <taxon>Metazoa</taxon>
        <taxon>Ecdysozoa</taxon>
        <taxon>Arthropoda</taxon>
        <taxon>Crustacea</taxon>
        <taxon>Multicrustacea</taxon>
        <taxon>Malacostraca</taxon>
        <taxon>Eumalacostraca</taxon>
        <taxon>Eucarida</taxon>
        <taxon>Decapoda</taxon>
        <taxon>Pleocyemata</taxon>
        <taxon>Anomura</taxon>
        <taxon>Galatheoidea</taxon>
        <taxon>Porcellanidae</taxon>
        <taxon>Petrolisthes</taxon>
    </lineage>
</organism>
<feature type="region of interest" description="Disordered" evidence="1">
    <location>
        <begin position="134"/>
        <end position="188"/>
    </location>
</feature>
<keyword evidence="2" id="KW-0732">Signal</keyword>
<feature type="signal peptide" evidence="2">
    <location>
        <begin position="1"/>
        <end position="18"/>
    </location>
</feature>
<name>A0AAE1L2J9_PETCI</name>
<sequence length="188" mass="20060">MSVLIGVLSWFSVPLITSRPCRRGIQTQESVSPEDSVSQFRRGKVSPGDMSVFFKDFASFLRLPEDSQQISLPAIISEMVAKEVEGRLVASHVSLPATSSPWVQGAVQTATNPLSGLSARHSVKSLLADVSVEGYQGQERSGGDVQASSSLDPSIGKRSRPPKDVPWRIKRSRPGVGGDLATSCPGSP</sequence>
<accession>A0AAE1L2J9</accession>
<dbReference type="Proteomes" id="UP001286313">
    <property type="component" value="Unassembled WGS sequence"/>
</dbReference>
<dbReference type="EMBL" id="JAWQEG010000216">
    <property type="protein sequence ID" value="KAK3893318.1"/>
    <property type="molecule type" value="Genomic_DNA"/>
</dbReference>
<protein>
    <submittedName>
        <fullName evidence="3">Uncharacterized protein</fullName>
    </submittedName>
</protein>
<feature type="chain" id="PRO_5042057881" evidence="2">
    <location>
        <begin position="19"/>
        <end position="188"/>
    </location>
</feature>
<proteinExistence type="predicted"/>
<evidence type="ECO:0000256" key="2">
    <source>
        <dbReference type="SAM" id="SignalP"/>
    </source>
</evidence>
<evidence type="ECO:0000313" key="3">
    <source>
        <dbReference type="EMBL" id="KAK3893318.1"/>
    </source>
</evidence>
<comment type="caution">
    <text evidence="3">The sequence shown here is derived from an EMBL/GenBank/DDBJ whole genome shotgun (WGS) entry which is preliminary data.</text>
</comment>
<evidence type="ECO:0000256" key="1">
    <source>
        <dbReference type="SAM" id="MobiDB-lite"/>
    </source>
</evidence>
<dbReference type="AlphaFoldDB" id="A0AAE1L2J9"/>
<evidence type="ECO:0000313" key="4">
    <source>
        <dbReference type="Proteomes" id="UP001286313"/>
    </source>
</evidence>
<keyword evidence="4" id="KW-1185">Reference proteome</keyword>